<dbReference type="Proteomes" id="UP000266895">
    <property type="component" value="Chromosome"/>
</dbReference>
<keyword evidence="3 6" id="KW-0812">Transmembrane</keyword>
<accession>A0A3S4R2K2</accession>
<feature type="transmembrane region" description="Helical" evidence="6">
    <location>
        <begin position="60"/>
        <end position="79"/>
    </location>
</feature>
<evidence type="ECO:0000256" key="4">
    <source>
        <dbReference type="ARBA" id="ARBA00022989"/>
    </source>
</evidence>
<comment type="subcellular location">
    <subcellularLocation>
        <location evidence="1">Cell membrane</location>
        <topology evidence="1">Multi-pass membrane protein</topology>
    </subcellularLocation>
</comment>
<evidence type="ECO:0000256" key="2">
    <source>
        <dbReference type="ARBA" id="ARBA00022475"/>
    </source>
</evidence>
<proteinExistence type="predicted"/>
<name>A0A3S4R2K2_9ACTO</name>
<dbReference type="RefSeq" id="WP_232009775.1">
    <property type="nucleotide sequence ID" value="NZ_LR134350.1"/>
</dbReference>
<dbReference type="CDD" id="cd01127">
    <property type="entry name" value="TrwB_TraG_TraD_VirD4"/>
    <property type="match status" value="1"/>
</dbReference>
<dbReference type="PANTHER" id="PTHR37937">
    <property type="entry name" value="CONJUGATIVE TRANSFER: DNA TRANSPORT"/>
    <property type="match status" value="1"/>
</dbReference>
<evidence type="ECO:0000256" key="5">
    <source>
        <dbReference type="ARBA" id="ARBA00023136"/>
    </source>
</evidence>
<evidence type="ECO:0000256" key="6">
    <source>
        <dbReference type="SAM" id="Phobius"/>
    </source>
</evidence>
<protein>
    <submittedName>
        <fullName evidence="8">Conjugal transfer coupling protein TraG</fullName>
    </submittedName>
</protein>
<feature type="domain" description="TraD/TraG TraM recognition site" evidence="7">
    <location>
        <begin position="397"/>
        <end position="516"/>
    </location>
</feature>
<keyword evidence="4 6" id="KW-1133">Transmembrane helix</keyword>
<dbReference type="Gene3D" id="3.40.50.300">
    <property type="entry name" value="P-loop containing nucleotide triphosphate hydrolases"/>
    <property type="match status" value="1"/>
</dbReference>
<reference evidence="8 9" key="1">
    <citation type="submission" date="2018-12" db="EMBL/GenBank/DDBJ databases">
        <authorList>
            <consortium name="Pathogen Informatics"/>
        </authorList>
    </citation>
    <scope>NUCLEOTIDE SEQUENCE [LARGE SCALE GENOMIC DNA]</scope>
    <source>
        <strain evidence="8 9">NCTC11636</strain>
    </source>
</reference>
<dbReference type="InterPro" id="IPR027417">
    <property type="entry name" value="P-loop_NTPase"/>
</dbReference>
<keyword evidence="9" id="KW-1185">Reference proteome</keyword>
<sequence>MNGWQPSTLVKAMALAIGGWALAAFTLGTQAWAHATGIRVPLNPFTALALMARGQLSPTAGTWASVVVAGLVLAALPAAMTSTVRARRRGDGAARLTGRPADTASLNEREVADKARRLGVKADVAGLPVGRAVAGGRRLWSSFEDVCVMIAGPRTGKTSCWVVPRVLRAPGAAVVTSNKRDVLDSTRQERARRGRVWVFDPQGIADEPQSWWWDITSYVTDAMQAQALARIFVDTTRPAGAQASSAYFDAASRNLIAALLLAAARSEKPLSALHGWLNDEADREPVRLLRAAGEMQMAQTLEGIMNLVYQTRSGVYGGASTTMSFLLNDRAMRWVTPQPFLTQLRPEDLVASTDTLYCLSQEGRRSAAPIVTALTVAVTEAAVDHAKTQAGGRLAAPLLIELDEAANVCRWGDLPAMYSHFGSRGICVDTLVQSWSQGTAAWGEEGMRTLWSAANVKVYGGGVSEKGFLTDLSELLGSHWVPSKQRTRSRQGWSATYSMDAQQRQIATVADLQALPAGRAWVLASGSKPVLTKMIPFWKVRGE</sequence>
<dbReference type="InterPro" id="IPR032689">
    <property type="entry name" value="TraG-D_C"/>
</dbReference>
<evidence type="ECO:0000256" key="3">
    <source>
        <dbReference type="ARBA" id="ARBA00022692"/>
    </source>
</evidence>
<organism evidence="8 9">
    <name type="scientific">Actinomyces howellii</name>
    <dbReference type="NCBI Taxonomy" id="52771"/>
    <lineage>
        <taxon>Bacteria</taxon>
        <taxon>Bacillati</taxon>
        <taxon>Actinomycetota</taxon>
        <taxon>Actinomycetes</taxon>
        <taxon>Actinomycetales</taxon>
        <taxon>Actinomycetaceae</taxon>
        <taxon>Actinomyces</taxon>
    </lineage>
</organism>
<evidence type="ECO:0000259" key="7">
    <source>
        <dbReference type="Pfam" id="PF12696"/>
    </source>
</evidence>
<dbReference type="Pfam" id="PF12696">
    <property type="entry name" value="TraG-D_C"/>
    <property type="match status" value="1"/>
</dbReference>
<keyword evidence="5 6" id="KW-0472">Membrane</keyword>
<dbReference type="AlphaFoldDB" id="A0A3S4R2K2"/>
<dbReference type="EMBL" id="LR134350">
    <property type="protein sequence ID" value="VEG29999.1"/>
    <property type="molecule type" value="Genomic_DNA"/>
</dbReference>
<evidence type="ECO:0000313" key="8">
    <source>
        <dbReference type="EMBL" id="VEG29999.1"/>
    </source>
</evidence>
<gene>
    <name evidence="8" type="ORF">NCTC11636_02472</name>
</gene>
<dbReference type="InterPro" id="IPR051539">
    <property type="entry name" value="T4SS-coupling_protein"/>
</dbReference>
<evidence type="ECO:0000256" key="1">
    <source>
        <dbReference type="ARBA" id="ARBA00004651"/>
    </source>
</evidence>
<dbReference type="PANTHER" id="PTHR37937:SF1">
    <property type="entry name" value="CONJUGATIVE TRANSFER: DNA TRANSPORT"/>
    <property type="match status" value="1"/>
</dbReference>
<dbReference type="KEGG" id="ahw:NCTC11636_02472"/>
<keyword evidence="2" id="KW-1003">Cell membrane</keyword>
<evidence type="ECO:0000313" key="9">
    <source>
        <dbReference type="Proteomes" id="UP000266895"/>
    </source>
</evidence>
<dbReference type="SUPFAM" id="SSF52540">
    <property type="entry name" value="P-loop containing nucleoside triphosphate hydrolases"/>
    <property type="match status" value="1"/>
</dbReference>
<dbReference type="GO" id="GO:0005886">
    <property type="term" value="C:plasma membrane"/>
    <property type="evidence" value="ECO:0007669"/>
    <property type="project" value="UniProtKB-SubCell"/>
</dbReference>